<evidence type="ECO:0000256" key="5">
    <source>
        <dbReference type="SAM" id="MobiDB-lite"/>
    </source>
</evidence>
<keyword evidence="1 4" id="KW-0479">Metal-binding</keyword>
<dbReference type="PANTHER" id="PTHR20854:SF4">
    <property type="entry name" value="INOSITOL-1-MONOPHOSPHATASE-RELATED"/>
    <property type="match status" value="1"/>
</dbReference>
<dbReference type="InterPro" id="IPR020583">
    <property type="entry name" value="Inositol_monoP_metal-BS"/>
</dbReference>
<dbReference type="GO" id="GO:0006020">
    <property type="term" value="P:inositol metabolic process"/>
    <property type="evidence" value="ECO:0007669"/>
    <property type="project" value="TreeGrafter"/>
</dbReference>
<dbReference type="AlphaFoldDB" id="C8X9K3"/>
<dbReference type="InParanoid" id="C8X9K3"/>
<feature type="binding site" evidence="4">
    <location>
        <position position="238"/>
    </location>
    <ligand>
        <name>Mg(2+)</name>
        <dbReference type="ChEBI" id="CHEBI:18420"/>
        <label>1</label>
        <note>catalytic</note>
    </ligand>
</feature>
<proteinExistence type="predicted"/>
<keyword evidence="2" id="KW-0378">Hydrolase</keyword>
<dbReference type="InterPro" id="IPR000760">
    <property type="entry name" value="Inositol_monophosphatase-like"/>
</dbReference>
<keyword evidence="3 4" id="KW-0460">Magnesium</keyword>
<organism evidence="6 7">
    <name type="scientific">Nakamurella multipartita (strain ATCC 700099 / DSM 44233 / CIP 104796 / JCM 9543 / NBRC 105858 / Y-104)</name>
    <name type="common">Microsphaera multipartita</name>
    <dbReference type="NCBI Taxonomy" id="479431"/>
    <lineage>
        <taxon>Bacteria</taxon>
        <taxon>Bacillati</taxon>
        <taxon>Actinomycetota</taxon>
        <taxon>Actinomycetes</taxon>
        <taxon>Nakamurellales</taxon>
        <taxon>Nakamurellaceae</taxon>
        <taxon>Nakamurella</taxon>
    </lineage>
</organism>
<gene>
    <name evidence="6" type="ordered locus">Namu_2816</name>
</gene>
<dbReference type="EMBL" id="CP001737">
    <property type="protein sequence ID" value="ACV79161.1"/>
    <property type="molecule type" value="Genomic_DNA"/>
</dbReference>
<dbReference type="eggNOG" id="COG0483">
    <property type="taxonomic scope" value="Bacteria"/>
</dbReference>
<reference evidence="6 7" key="2">
    <citation type="journal article" date="2010" name="Stand. Genomic Sci.">
        <title>Complete genome sequence of Nakamurella multipartita type strain (Y-104).</title>
        <authorList>
            <person name="Tice H."/>
            <person name="Mayilraj S."/>
            <person name="Sims D."/>
            <person name="Lapidus A."/>
            <person name="Nolan M."/>
            <person name="Lucas S."/>
            <person name="Glavina Del Rio T."/>
            <person name="Copeland A."/>
            <person name="Cheng J.F."/>
            <person name="Meincke L."/>
            <person name="Bruce D."/>
            <person name="Goodwin L."/>
            <person name="Pitluck S."/>
            <person name="Ivanova N."/>
            <person name="Mavromatis K."/>
            <person name="Ovchinnikova G."/>
            <person name="Pati A."/>
            <person name="Chen A."/>
            <person name="Palaniappan K."/>
            <person name="Land M."/>
            <person name="Hauser L."/>
            <person name="Chang Y.J."/>
            <person name="Jeffries C.D."/>
            <person name="Detter J.C."/>
            <person name="Brettin T."/>
            <person name="Rohde M."/>
            <person name="Goker M."/>
            <person name="Bristow J."/>
            <person name="Eisen J.A."/>
            <person name="Markowitz V."/>
            <person name="Hugenholtz P."/>
            <person name="Kyrpides N.C."/>
            <person name="Klenk H.P."/>
            <person name="Chen F."/>
        </authorList>
    </citation>
    <scope>NUCLEOTIDE SEQUENCE [LARGE SCALE GENOMIC DNA]</scope>
    <source>
        <strain evidence="7">ATCC 700099 / DSM 44233 / CIP 104796 / JCM 9543 / NBRC 105858 / Y-104</strain>
    </source>
</reference>
<dbReference type="KEGG" id="nml:Namu_2816"/>
<dbReference type="Gene3D" id="3.40.190.80">
    <property type="match status" value="1"/>
</dbReference>
<dbReference type="GO" id="GO:0008934">
    <property type="term" value="F:inositol monophosphate 1-phosphatase activity"/>
    <property type="evidence" value="ECO:0007669"/>
    <property type="project" value="TreeGrafter"/>
</dbReference>
<dbReference type="Proteomes" id="UP000002218">
    <property type="component" value="Chromosome"/>
</dbReference>
<evidence type="ECO:0000256" key="4">
    <source>
        <dbReference type="PIRSR" id="PIRSR600760-2"/>
    </source>
</evidence>
<accession>C8X9K3</accession>
<dbReference type="PANTHER" id="PTHR20854">
    <property type="entry name" value="INOSITOL MONOPHOSPHATASE"/>
    <property type="match status" value="1"/>
</dbReference>
<dbReference type="GO" id="GO:0046872">
    <property type="term" value="F:metal ion binding"/>
    <property type="evidence" value="ECO:0007669"/>
    <property type="project" value="UniProtKB-KW"/>
</dbReference>
<dbReference type="PRINTS" id="PR00377">
    <property type="entry name" value="IMPHPHTASES"/>
</dbReference>
<evidence type="ECO:0000256" key="1">
    <source>
        <dbReference type="ARBA" id="ARBA00022723"/>
    </source>
</evidence>
<dbReference type="Pfam" id="PF00459">
    <property type="entry name" value="Inositol_P"/>
    <property type="match status" value="1"/>
</dbReference>
<dbReference type="SUPFAM" id="SSF56655">
    <property type="entry name" value="Carbohydrate phosphatase"/>
    <property type="match status" value="1"/>
</dbReference>
<feature type="compositionally biased region" description="Polar residues" evidence="5">
    <location>
        <begin position="1"/>
        <end position="19"/>
    </location>
</feature>
<feature type="region of interest" description="Disordered" evidence="5">
    <location>
        <begin position="1"/>
        <end position="23"/>
    </location>
</feature>
<dbReference type="CDD" id="cd01637">
    <property type="entry name" value="IMPase_like"/>
    <property type="match status" value="1"/>
</dbReference>
<evidence type="ECO:0000313" key="6">
    <source>
        <dbReference type="EMBL" id="ACV79161.1"/>
    </source>
</evidence>
<dbReference type="GO" id="GO:0007165">
    <property type="term" value="P:signal transduction"/>
    <property type="evidence" value="ECO:0007669"/>
    <property type="project" value="TreeGrafter"/>
</dbReference>
<sequence length="283" mass="29325">MKHVSPSTPAYPTELSPTENELPDLRAASPDAEIAAALVRTAGRLAARMRSSGLLVEEKTSISDVVSDADKAAEALIVDRLTGIRPDDGVLGEEGAAAPGRRTWVIDPVDGTYNFVSGLPAWCSALALTDGPEGAGATVLGAIYQATTDELWLGGPHLPPSLNGVPLPALADRELHEIAITTYLHPPRLLDPRLRDGLVRAIAGAASVRIIGSGSIELAAVAAGRLGVWLHADPPLWDWLPGSALVLGVGGVTDIFEYGGHRWHVAGPPTALAQAKAAVLGLG</sequence>
<feature type="binding site" evidence="4">
    <location>
        <position position="110"/>
    </location>
    <ligand>
        <name>Mg(2+)</name>
        <dbReference type="ChEBI" id="CHEBI:18420"/>
        <label>1</label>
        <note>catalytic</note>
    </ligand>
</feature>
<dbReference type="Gene3D" id="3.30.540.10">
    <property type="entry name" value="Fructose-1,6-Bisphosphatase, subunit A, domain 1"/>
    <property type="match status" value="1"/>
</dbReference>
<evidence type="ECO:0000313" key="7">
    <source>
        <dbReference type="Proteomes" id="UP000002218"/>
    </source>
</evidence>
<feature type="binding site" evidence="4">
    <location>
        <position position="107"/>
    </location>
    <ligand>
        <name>Mg(2+)</name>
        <dbReference type="ChEBI" id="CHEBI:18420"/>
        <label>1</label>
        <note>catalytic</note>
    </ligand>
</feature>
<comment type="cofactor">
    <cofactor evidence="4">
        <name>Mg(2+)</name>
        <dbReference type="ChEBI" id="CHEBI:18420"/>
    </cofactor>
</comment>
<feature type="binding site" evidence="4">
    <location>
        <position position="93"/>
    </location>
    <ligand>
        <name>Mg(2+)</name>
        <dbReference type="ChEBI" id="CHEBI:18420"/>
        <label>2</label>
    </ligand>
</feature>
<evidence type="ECO:0000256" key="2">
    <source>
        <dbReference type="ARBA" id="ARBA00022801"/>
    </source>
</evidence>
<protein>
    <submittedName>
        <fullName evidence="6">Inositol monophosphatase</fullName>
    </submittedName>
</protein>
<keyword evidence="7" id="KW-1185">Reference proteome</keyword>
<dbReference type="HOGENOM" id="CLU_044118_6_1_11"/>
<dbReference type="STRING" id="479431.Namu_2816"/>
<evidence type="ECO:0000256" key="3">
    <source>
        <dbReference type="ARBA" id="ARBA00022842"/>
    </source>
</evidence>
<reference evidence="7" key="1">
    <citation type="submission" date="2009-09" db="EMBL/GenBank/DDBJ databases">
        <title>The complete genome of Nakamurella multipartita DSM 44233.</title>
        <authorList>
            <consortium name="US DOE Joint Genome Institute (JGI-PGF)"/>
            <person name="Lucas S."/>
            <person name="Copeland A."/>
            <person name="Lapidus A."/>
            <person name="Glavina del Rio T."/>
            <person name="Dalin E."/>
            <person name="Tice H."/>
            <person name="Bruce D."/>
            <person name="Goodwin L."/>
            <person name="Pitluck S."/>
            <person name="Kyrpides N."/>
            <person name="Mavromatis K."/>
            <person name="Ivanova N."/>
            <person name="Ovchinnikova G."/>
            <person name="Sims D."/>
            <person name="Meincke L."/>
            <person name="Brettin T."/>
            <person name="Detter J.C."/>
            <person name="Han C."/>
            <person name="Larimer F."/>
            <person name="Land M."/>
            <person name="Hauser L."/>
            <person name="Markowitz V."/>
            <person name="Cheng J.-F."/>
            <person name="Hugenholtz P."/>
            <person name="Woyke T."/>
            <person name="Wu D."/>
            <person name="Klenk H.-P."/>
            <person name="Eisen J.A."/>
        </authorList>
    </citation>
    <scope>NUCLEOTIDE SEQUENCE [LARGE SCALE GENOMIC DNA]</scope>
    <source>
        <strain evidence="7">ATCC 700099 / DSM 44233 / CIP 104796 / JCM 9543 / NBRC 105858 / Y-104</strain>
    </source>
</reference>
<name>C8X9K3_NAKMY</name>
<dbReference type="PROSITE" id="PS00629">
    <property type="entry name" value="IMP_1"/>
    <property type="match status" value="1"/>
</dbReference>